<keyword evidence="2" id="KW-1185">Reference proteome</keyword>
<gene>
    <name evidence="1" type="ORF">QQ008_11550</name>
</gene>
<organism evidence="1 2">
    <name type="scientific">Splendidivirga corallicola</name>
    <dbReference type="NCBI Taxonomy" id="3051826"/>
    <lineage>
        <taxon>Bacteria</taxon>
        <taxon>Pseudomonadati</taxon>
        <taxon>Bacteroidota</taxon>
        <taxon>Cytophagia</taxon>
        <taxon>Cytophagales</taxon>
        <taxon>Splendidivirgaceae</taxon>
        <taxon>Splendidivirga</taxon>
    </lineage>
</organism>
<protein>
    <submittedName>
        <fullName evidence="1">DUF3800 domain-containing protein</fullName>
    </submittedName>
</protein>
<dbReference type="Proteomes" id="UP001172082">
    <property type="component" value="Unassembled WGS sequence"/>
</dbReference>
<comment type="caution">
    <text evidence="1">The sequence shown here is derived from an EMBL/GenBank/DDBJ whole genome shotgun (WGS) entry which is preliminary data.</text>
</comment>
<dbReference type="Pfam" id="PF12686">
    <property type="entry name" value="DUF3800"/>
    <property type="match status" value="1"/>
</dbReference>
<dbReference type="RefSeq" id="WP_346752030.1">
    <property type="nucleotide sequence ID" value="NZ_JAUJEA010000003.1"/>
</dbReference>
<sequence length="246" mass="29076">MYVDESGDPGIDQYSSPHFILTSLIIHEDEWKEYLNRLKTFRKSLKEKYGLNQRTEIHASELIRIKSIDEYRDIRKTDRINILRDYCGQIPIIFNNVKIINICFKTSDFNDATKLQTTAWARLIQRYDIYLKKNVKDKGIIVADDTDANIIMQLLRKMRVYNPVNSHYSDGYYNAPVDNIIEDIFQRSSHQSYFIQTVDVIAHLLYRKEYPKGSLKKFGIEKMFTRFEPILLKEASKADDFGIVRR</sequence>
<dbReference type="EMBL" id="JAUJEA010000003">
    <property type="protein sequence ID" value="MDN5202006.1"/>
    <property type="molecule type" value="Genomic_DNA"/>
</dbReference>
<evidence type="ECO:0000313" key="2">
    <source>
        <dbReference type="Proteomes" id="UP001172082"/>
    </source>
</evidence>
<evidence type="ECO:0000313" key="1">
    <source>
        <dbReference type="EMBL" id="MDN5202006.1"/>
    </source>
</evidence>
<proteinExistence type="predicted"/>
<reference evidence="1" key="1">
    <citation type="submission" date="2023-06" db="EMBL/GenBank/DDBJ databases">
        <title>Genomic of Parafulvivirga corallium.</title>
        <authorList>
            <person name="Wang G."/>
        </authorList>
    </citation>
    <scope>NUCLEOTIDE SEQUENCE</scope>
    <source>
        <strain evidence="1">BMA10</strain>
    </source>
</reference>
<name>A0ABT8KMQ6_9BACT</name>
<accession>A0ABT8KMQ6</accession>
<dbReference type="InterPro" id="IPR024524">
    <property type="entry name" value="DUF3800"/>
</dbReference>